<feature type="compositionally biased region" description="Basic and acidic residues" evidence="6">
    <location>
        <begin position="469"/>
        <end position="492"/>
    </location>
</feature>
<proteinExistence type="inferred from homology"/>
<dbReference type="Pfam" id="PF23098">
    <property type="entry name" value="Beta-prop_NOL10_N"/>
    <property type="match status" value="1"/>
</dbReference>
<dbReference type="InterPro" id="IPR056550">
    <property type="entry name" value="NOL10_2nd"/>
</dbReference>
<dbReference type="Proteomes" id="UP000011087">
    <property type="component" value="Unassembled WGS sequence"/>
</dbReference>
<dbReference type="InterPro" id="IPR040382">
    <property type="entry name" value="NOL10/Enp2"/>
</dbReference>
<keyword evidence="3" id="KW-0853">WD repeat</keyword>
<feature type="compositionally biased region" description="Basic and acidic residues" evidence="6">
    <location>
        <begin position="519"/>
        <end position="550"/>
    </location>
</feature>
<evidence type="ECO:0000256" key="3">
    <source>
        <dbReference type="ARBA" id="ARBA00022574"/>
    </source>
</evidence>
<feature type="domain" description="Nucleolar protein 10-like second" evidence="8">
    <location>
        <begin position="379"/>
        <end position="427"/>
    </location>
</feature>
<dbReference type="Pfam" id="PF23097">
    <property type="entry name" value="NOL10_2nd"/>
    <property type="match status" value="1"/>
</dbReference>
<evidence type="ECO:0000256" key="1">
    <source>
        <dbReference type="ARBA" id="ARBA00004604"/>
    </source>
</evidence>
<dbReference type="InterPro" id="IPR015943">
    <property type="entry name" value="WD40/YVTN_repeat-like_dom_sf"/>
</dbReference>
<reference evidence="11" key="1">
    <citation type="journal article" date="2012" name="Nature">
        <title>Algal genomes reveal evolutionary mosaicism and the fate of nucleomorphs.</title>
        <authorList>
            <consortium name="DOE Joint Genome Institute"/>
            <person name="Curtis B.A."/>
            <person name="Tanifuji G."/>
            <person name="Burki F."/>
            <person name="Gruber A."/>
            <person name="Irimia M."/>
            <person name="Maruyama S."/>
            <person name="Arias M.C."/>
            <person name="Ball S.G."/>
            <person name="Gile G.H."/>
            <person name="Hirakawa Y."/>
            <person name="Hopkins J.F."/>
            <person name="Kuo A."/>
            <person name="Rensing S.A."/>
            <person name="Schmutz J."/>
            <person name="Symeonidi A."/>
            <person name="Elias M."/>
            <person name="Eveleigh R.J."/>
            <person name="Herman E.K."/>
            <person name="Klute M.J."/>
            <person name="Nakayama T."/>
            <person name="Obornik M."/>
            <person name="Reyes-Prieto A."/>
            <person name="Armbrust E.V."/>
            <person name="Aves S.J."/>
            <person name="Beiko R.G."/>
            <person name="Coutinho P."/>
            <person name="Dacks J.B."/>
            <person name="Durnford D.G."/>
            <person name="Fast N.M."/>
            <person name="Green B.R."/>
            <person name="Grisdale C.J."/>
            <person name="Hempel F."/>
            <person name="Henrissat B."/>
            <person name="Hoppner M.P."/>
            <person name="Ishida K."/>
            <person name="Kim E."/>
            <person name="Koreny L."/>
            <person name="Kroth P.G."/>
            <person name="Liu Y."/>
            <person name="Malik S.B."/>
            <person name="Maier U.G."/>
            <person name="McRose D."/>
            <person name="Mock T."/>
            <person name="Neilson J.A."/>
            <person name="Onodera N.T."/>
            <person name="Poole A.M."/>
            <person name="Pritham E.J."/>
            <person name="Richards T.A."/>
            <person name="Rocap G."/>
            <person name="Roy S.W."/>
            <person name="Sarai C."/>
            <person name="Schaack S."/>
            <person name="Shirato S."/>
            <person name="Slamovits C.H."/>
            <person name="Spencer D.F."/>
            <person name="Suzuki S."/>
            <person name="Worden A.Z."/>
            <person name="Zauner S."/>
            <person name="Barry K."/>
            <person name="Bell C."/>
            <person name="Bharti A.K."/>
            <person name="Crow J.A."/>
            <person name="Grimwood J."/>
            <person name="Kramer R."/>
            <person name="Lindquist E."/>
            <person name="Lucas S."/>
            <person name="Salamov A."/>
            <person name="McFadden G.I."/>
            <person name="Lane C.E."/>
            <person name="Keeling P.J."/>
            <person name="Gray M.W."/>
            <person name="Grigoriev I.V."/>
            <person name="Archibald J.M."/>
        </authorList>
    </citation>
    <scope>NUCLEOTIDE SEQUENCE</scope>
    <source>
        <strain evidence="11">CCMP2712</strain>
    </source>
</reference>
<keyword evidence="11" id="KW-1185">Reference proteome</keyword>
<dbReference type="SUPFAM" id="SSF50978">
    <property type="entry name" value="WD40 repeat-like"/>
    <property type="match status" value="1"/>
</dbReference>
<feature type="domain" description="Nucleolar protein 10-like N-terminal" evidence="9">
    <location>
        <begin position="7"/>
        <end position="374"/>
    </location>
</feature>
<evidence type="ECO:0000256" key="2">
    <source>
        <dbReference type="ARBA" id="ARBA00005264"/>
    </source>
</evidence>
<dbReference type="InterPro" id="IPR012580">
    <property type="entry name" value="NUC153"/>
</dbReference>
<dbReference type="GO" id="GO:0030686">
    <property type="term" value="C:90S preribosome"/>
    <property type="evidence" value="ECO:0007669"/>
    <property type="project" value="TreeGrafter"/>
</dbReference>
<dbReference type="EnsemblProtists" id="EKX53283">
    <property type="protein sequence ID" value="EKX53283"/>
    <property type="gene ID" value="GUITHDRAFT_64390"/>
</dbReference>
<reference evidence="10" key="3">
    <citation type="submission" date="2015-06" db="UniProtKB">
        <authorList>
            <consortium name="EnsemblProtists"/>
        </authorList>
    </citation>
    <scope>IDENTIFICATION</scope>
</reference>
<dbReference type="InterPro" id="IPR056551">
    <property type="entry name" value="Beta-prop_NOL10_N"/>
</dbReference>
<feature type="region of interest" description="Disordered" evidence="6">
    <location>
        <begin position="469"/>
        <end position="494"/>
    </location>
</feature>
<dbReference type="Pfam" id="PF08159">
    <property type="entry name" value="NUC153"/>
    <property type="match status" value="1"/>
</dbReference>
<dbReference type="Gene3D" id="2.130.10.10">
    <property type="entry name" value="YVTN repeat-like/Quinoprotein amine dehydrogenase"/>
    <property type="match status" value="1"/>
</dbReference>
<sequence>MTESRGIKVYNVSSGKTLPQWLSEKKKKSLRKDEEYKSRIELIQDLEFDVASSHLRLSKDGKFMAATGVYPPQVKVYELSELSMKFERHMDCEVVQFQILSDDYSKMAFLQADRTIEFHAKFGTYYKTRVPKVGRDLCYDPVSCDLVVVGSSPDVYRLSLEQGRFLKPYSVLSPAINCVDRSDVHGLLAFGTESGTVECWDPRARSRVGVCDVAAKVAERRGSVVQRDDDDDASVEGVSAIRFDGDGLSLAAGTSGGYTALFDLRSSRPLYVKDQQYGQPIVDLRFHRTGEGSYLMAADAKILKVWEGGKRDGQLYASIEPPADINEVCLCPDSGLLMFATEQPRMHVYFVPALGPAPQWCSFLDSLTEELEETRREEVFEDYKFVTRDELLQLGLGGLVGTNMVKAYMHGFFLDAQLYARSKAVMNPFEYEEYRKKKIRDKVENKMQERIARKEPLPKVNRELAEKIMSSKEEEGKDEAAAKKVRSTDKKKLASQNKLLEDDRFKALFEKPEFQIDKESNEYKLLHPSEAALERNARREEEDGGEHFDEIAGLGSESESSDEEREDVAGDSRTALTFPCPPPPYP</sequence>
<dbReference type="GO" id="GO:0032040">
    <property type="term" value="C:small-subunit processome"/>
    <property type="evidence" value="ECO:0007669"/>
    <property type="project" value="TreeGrafter"/>
</dbReference>
<dbReference type="AlphaFoldDB" id="A0A0C3UAU5"/>
<evidence type="ECO:0000256" key="4">
    <source>
        <dbReference type="ARBA" id="ARBA00022737"/>
    </source>
</evidence>
<dbReference type="GO" id="GO:0000462">
    <property type="term" value="P:maturation of SSU-rRNA from tricistronic rRNA transcript (SSU-rRNA, 5.8S rRNA, LSU-rRNA)"/>
    <property type="evidence" value="ECO:0007669"/>
    <property type="project" value="TreeGrafter"/>
</dbReference>
<evidence type="ECO:0000259" key="7">
    <source>
        <dbReference type="Pfam" id="PF08159"/>
    </source>
</evidence>
<dbReference type="InterPro" id="IPR036322">
    <property type="entry name" value="WD40_repeat_dom_sf"/>
</dbReference>
<comment type="similarity">
    <text evidence="2">Belongs to the WD repeat NOL10/ENP2 family.</text>
</comment>
<name>A0A0C3UAU5_GUITC</name>
<accession>A0A0C3UAU5</accession>
<keyword evidence="5" id="KW-0539">Nucleus</keyword>
<evidence type="ECO:0000259" key="8">
    <source>
        <dbReference type="Pfam" id="PF23097"/>
    </source>
</evidence>
<keyword evidence="4" id="KW-0677">Repeat</keyword>
<feature type="domain" description="NUC153" evidence="7">
    <location>
        <begin position="502"/>
        <end position="530"/>
    </location>
</feature>
<evidence type="ECO:0000259" key="9">
    <source>
        <dbReference type="Pfam" id="PF23098"/>
    </source>
</evidence>
<evidence type="ECO:0000256" key="5">
    <source>
        <dbReference type="ARBA" id="ARBA00023242"/>
    </source>
</evidence>
<evidence type="ECO:0000313" key="10">
    <source>
        <dbReference type="EnsemblProtists" id="EKX53283"/>
    </source>
</evidence>
<protein>
    <submittedName>
        <fullName evidence="10">Uncharacterized protein</fullName>
    </submittedName>
</protein>
<evidence type="ECO:0000256" key="6">
    <source>
        <dbReference type="SAM" id="MobiDB-lite"/>
    </source>
</evidence>
<feature type="region of interest" description="Disordered" evidence="6">
    <location>
        <begin position="519"/>
        <end position="586"/>
    </location>
</feature>
<organism evidence="10 11">
    <name type="scientific">Guillardia theta (strain CCMP2712)</name>
    <name type="common">Cryptophyte</name>
    <dbReference type="NCBI Taxonomy" id="905079"/>
    <lineage>
        <taxon>Eukaryota</taxon>
        <taxon>Cryptophyceae</taxon>
        <taxon>Pyrenomonadales</taxon>
        <taxon>Geminigeraceae</taxon>
        <taxon>Guillardia</taxon>
    </lineage>
</organism>
<evidence type="ECO:0000313" key="11">
    <source>
        <dbReference type="Proteomes" id="UP000011087"/>
    </source>
</evidence>
<reference evidence="11" key="2">
    <citation type="submission" date="2012-11" db="EMBL/GenBank/DDBJ databases">
        <authorList>
            <person name="Kuo A."/>
            <person name="Curtis B.A."/>
            <person name="Tanifuji G."/>
            <person name="Burki F."/>
            <person name="Gruber A."/>
            <person name="Irimia M."/>
            <person name="Maruyama S."/>
            <person name="Arias M.C."/>
            <person name="Ball S.G."/>
            <person name="Gile G.H."/>
            <person name="Hirakawa Y."/>
            <person name="Hopkins J.F."/>
            <person name="Rensing S.A."/>
            <person name="Schmutz J."/>
            <person name="Symeonidi A."/>
            <person name="Elias M."/>
            <person name="Eveleigh R.J."/>
            <person name="Herman E.K."/>
            <person name="Klute M.J."/>
            <person name="Nakayama T."/>
            <person name="Obornik M."/>
            <person name="Reyes-Prieto A."/>
            <person name="Armbrust E.V."/>
            <person name="Aves S.J."/>
            <person name="Beiko R.G."/>
            <person name="Coutinho P."/>
            <person name="Dacks J.B."/>
            <person name="Durnford D.G."/>
            <person name="Fast N.M."/>
            <person name="Green B.R."/>
            <person name="Grisdale C."/>
            <person name="Hempe F."/>
            <person name="Henrissat B."/>
            <person name="Hoppner M.P."/>
            <person name="Ishida K.-I."/>
            <person name="Kim E."/>
            <person name="Koreny L."/>
            <person name="Kroth P.G."/>
            <person name="Liu Y."/>
            <person name="Malik S.-B."/>
            <person name="Maier U.G."/>
            <person name="McRose D."/>
            <person name="Mock T."/>
            <person name="Neilson J.A."/>
            <person name="Onodera N.T."/>
            <person name="Poole A.M."/>
            <person name="Pritham E.J."/>
            <person name="Richards T.A."/>
            <person name="Rocap G."/>
            <person name="Roy S.W."/>
            <person name="Sarai C."/>
            <person name="Schaack S."/>
            <person name="Shirato S."/>
            <person name="Slamovits C.H."/>
            <person name="Spencer D.F."/>
            <person name="Suzuki S."/>
            <person name="Worden A.Z."/>
            <person name="Zauner S."/>
            <person name="Barry K."/>
            <person name="Bell C."/>
            <person name="Bharti A.K."/>
            <person name="Crow J.A."/>
            <person name="Grimwood J."/>
            <person name="Kramer R."/>
            <person name="Lindquist E."/>
            <person name="Lucas S."/>
            <person name="Salamov A."/>
            <person name="McFadden G.I."/>
            <person name="Lane C.E."/>
            <person name="Keeling P.J."/>
            <person name="Gray M.W."/>
            <person name="Grigoriev I.V."/>
            <person name="Archibald J.M."/>
        </authorList>
    </citation>
    <scope>NUCLEOTIDE SEQUENCE</scope>
    <source>
        <strain evidence="11">CCMP2712</strain>
    </source>
</reference>
<dbReference type="OMA" id="GYFMDVR"/>
<dbReference type="PANTHER" id="PTHR14927:SF0">
    <property type="entry name" value="NUCLEOLAR PROTEIN 10"/>
    <property type="match status" value="1"/>
</dbReference>
<comment type="subcellular location">
    <subcellularLocation>
        <location evidence="1">Nucleus</location>
        <location evidence="1">Nucleolus</location>
    </subcellularLocation>
</comment>
<dbReference type="PANTHER" id="PTHR14927">
    <property type="entry name" value="NUCLEOLAR PROTEIN 10"/>
    <property type="match status" value="1"/>
</dbReference>